<reference evidence="1 2" key="1">
    <citation type="submission" date="2016-08" db="EMBL/GenBank/DDBJ databases">
        <authorList>
            <person name="Varghese N."/>
            <person name="Submissions Spin"/>
        </authorList>
    </citation>
    <scope>NUCLEOTIDE SEQUENCE [LARGE SCALE GENOMIC DNA]</scope>
    <source>
        <strain evidence="1 2">HL-109</strain>
    </source>
</reference>
<evidence type="ECO:0000313" key="1">
    <source>
        <dbReference type="EMBL" id="SCC81145.1"/>
    </source>
</evidence>
<gene>
    <name evidence="1" type="ORF">GA0071312_2078</name>
</gene>
<evidence type="ECO:0000313" key="2">
    <source>
        <dbReference type="Proteomes" id="UP000182800"/>
    </source>
</evidence>
<organism evidence="1 2">
    <name type="scientific">Saliniramus fredricksonii</name>
    <dbReference type="NCBI Taxonomy" id="1653334"/>
    <lineage>
        <taxon>Bacteria</taxon>
        <taxon>Pseudomonadati</taxon>
        <taxon>Pseudomonadota</taxon>
        <taxon>Alphaproteobacteria</taxon>
        <taxon>Hyphomicrobiales</taxon>
        <taxon>Salinarimonadaceae</taxon>
        <taxon>Saliniramus</taxon>
    </lineage>
</organism>
<evidence type="ECO:0008006" key="3">
    <source>
        <dbReference type="Google" id="ProtNLM"/>
    </source>
</evidence>
<comment type="caution">
    <text evidence="1">The sequence shown here is derived from an EMBL/GenBank/DDBJ whole genome shotgun (WGS) entry which is preliminary data.</text>
</comment>
<accession>A0ABY0K9J2</accession>
<proteinExistence type="predicted"/>
<protein>
    <recommendedName>
        <fullName evidence="3">DUF1788 domain-containing protein</fullName>
    </recommendedName>
</protein>
<dbReference type="Proteomes" id="UP000182800">
    <property type="component" value="Unassembled WGS sequence"/>
</dbReference>
<dbReference type="EMBL" id="FMBM01000002">
    <property type="protein sequence ID" value="SCC81145.1"/>
    <property type="molecule type" value="Genomic_DNA"/>
</dbReference>
<dbReference type="RefSeq" id="WP_083204493.1">
    <property type="nucleotide sequence ID" value="NZ_FMBM01000002.1"/>
</dbReference>
<name>A0ABY0K9J2_9HYPH</name>
<sequence length="187" mass="20556">MISKIDRLARVFGQHVAIGWPASSSGAQRVIMIVYDPADERLLRRKLDVFAHEAAAAGKSWKPLDLTSVFAEWIAAHRYREVYFEEPDELHAIGEERIAAAAAEIIEAALRDDTHGPDAILGVMGVGSLYGFASVADVLSRVEHAIQGRLAVFFPGRVQDGRYRLLDARESWDYHAVSITLDAAGDA</sequence>
<keyword evidence="2" id="KW-1185">Reference proteome</keyword>